<dbReference type="NCBIfam" id="TIGR00079">
    <property type="entry name" value="pept_deformyl"/>
    <property type="match status" value="1"/>
</dbReference>
<organism evidence="4 5">
    <name type="scientific">Fusibacter paucivorans</name>
    <dbReference type="NCBI Taxonomy" id="76009"/>
    <lineage>
        <taxon>Bacteria</taxon>
        <taxon>Bacillati</taxon>
        <taxon>Bacillota</taxon>
        <taxon>Clostridia</taxon>
        <taxon>Eubacteriales</taxon>
        <taxon>Eubacteriales Family XII. Incertae Sedis</taxon>
        <taxon>Fusibacter</taxon>
    </lineage>
</organism>
<dbReference type="InterPro" id="IPR036821">
    <property type="entry name" value="Peptide_deformylase_sf"/>
</dbReference>
<accession>A0ABS5PMX3</accession>
<feature type="binding site" evidence="3">
    <location>
        <position position="88"/>
    </location>
    <ligand>
        <name>Fe cation</name>
        <dbReference type="ChEBI" id="CHEBI:24875"/>
    </ligand>
</feature>
<sequence>MGLRKLRTLGDEMLRRKCRPVDRFDDRLKQLVDDMTETMYFEEGAGLAASQIGILKRVVVIDMGDGLKVLINPKIVSQSGEQEVMEACLSVPNRTAIRKRPAHVVVEAQDVEGNRYTIEGEDDYAKCLCHEIDHLDGILYIDDIISYIEI</sequence>
<dbReference type="Pfam" id="PF01327">
    <property type="entry name" value="Pep_deformylase"/>
    <property type="match status" value="1"/>
</dbReference>
<dbReference type="HAMAP" id="MF_00163">
    <property type="entry name" value="Pep_deformylase"/>
    <property type="match status" value="1"/>
</dbReference>
<keyword evidence="2 3" id="KW-0408">Iron</keyword>
<evidence type="ECO:0000256" key="3">
    <source>
        <dbReference type="HAMAP-Rule" id="MF_00163"/>
    </source>
</evidence>
<name>A0ABS5PMX3_9FIRM</name>
<evidence type="ECO:0000313" key="5">
    <source>
        <dbReference type="Proteomes" id="UP000746471"/>
    </source>
</evidence>
<proteinExistence type="inferred from homology"/>
<protein>
    <recommendedName>
        <fullName evidence="3">Peptide deformylase</fullName>
        <shortName evidence="3">PDF</shortName>
        <ecNumber evidence="3">3.5.1.88</ecNumber>
    </recommendedName>
    <alternativeName>
        <fullName evidence="3">Polypeptide deformylase</fullName>
    </alternativeName>
</protein>
<dbReference type="PANTHER" id="PTHR10458">
    <property type="entry name" value="PEPTIDE DEFORMYLASE"/>
    <property type="match status" value="1"/>
</dbReference>
<dbReference type="InterPro" id="IPR023635">
    <property type="entry name" value="Peptide_deformylase"/>
</dbReference>
<comment type="catalytic activity">
    <reaction evidence="3">
        <text>N-terminal N-formyl-L-methionyl-[peptide] + H2O = N-terminal L-methionyl-[peptide] + formate</text>
        <dbReference type="Rhea" id="RHEA:24420"/>
        <dbReference type="Rhea" id="RHEA-COMP:10639"/>
        <dbReference type="Rhea" id="RHEA-COMP:10640"/>
        <dbReference type="ChEBI" id="CHEBI:15377"/>
        <dbReference type="ChEBI" id="CHEBI:15740"/>
        <dbReference type="ChEBI" id="CHEBI:49298"/>
        <dbReference type="ChEBI" id="CHEBI:64731"/>
        <dbReference type="EC" id="3.5.1.88"/>
    </reaction>
</comment>
<keyword evidence="3 4" id="KW-0378">Hydrolase</keyword>
<dbReference type="PRINTS" id="PR01576">
    <property type="entry name" value="PDEFORMYLASE"/>
</dbReference>
<reference evidence="4 5" key="1">
    <citation type="submission" date="2021-05" db="EMBL/GenBank/DDBJ databases">
        <title>Fusibacter ferrireducens sp. nov., an anaerobic, sulfur- and Fe-reducing bacterium isolated from the mangrove sediment.</title>
        <authorList>
            <person name="Qiu D."/>
        </authorList>
    </citation>
    <scope>NUCLEOTIDE SEQUENCE [LARGE SCALE GENOMIC DNA]</scope>
    <source>
        <strain evidence="4 5">DSM 12116</strain>
    </source>
</reference>
<dbReference type="PANTHER" id="PTHR10458:SF22">
    <property type="entry name" value="PEPTIDE DEFORMYLASE"/>
    <property type="match status" value="1"/>
</dbReference>
<evidence type="ECO:0000256" key="1">
    <source>
        <dbReference type="ARBA" id="ARBA00010759"/>
    </source>
</evidence>
<keyword evidence="3" id="KW-0479">Metal-binding</keyword>
<evidence type="ECO:0000256" key="2">
    <source>
        <dbReference type="ARBA" id="ARBA00023004"/>
    </source>
</evidence>
<dbReference type="Gene3D" id="3.90.45.10">
    <property type="entry name" value="Peptide deformylase"/>
    <property type="match status" value="1"/>
</dbReference>
<dbReference type="RefSeq" id="WP_213235717.1">
    <property type="nucleotide sequence ID" value="NZ_JAHBCL010000006.1"/>
</dbReference>
<comment type="cofactor">
    <cofactor evidence="3">
        <name>Fe(2+)</name>
        <dbReference type="ChEBI" id="CHEBI:29033"/>
    </cofactor>
    <text evidence="3">Binds 1 Fe(2+) ion.</text>
</comment>
<dbReference type="PIRSF" id="PIRSF004749">
    <property type="entry name" value="Pep_def"/>
    <property type="match status" value="1"/>
</dbReference>
<dbReference type="GO" id="GO:0042586">
    <property type="term" value="F:peptide deformylase activity"/>
    <property type="evidence" value="ECO:0007669"/>
    <property type="project" value="UniProtKB-EC"/>
</dbReference>
<feature type="active site" evidence="3">
    <location>
        <position position="131"/>
    </location>
</feature>
<comment type="caution">
    <text evidence="4">The sequence shown here is derived from an EMBL/GenBank/DDBJ whole genome shotgun (WGS) entry which is preliminary data.</text>
</comment>
<comment type="similarity">
    <text evidence="1 3">Belongs to the polypeptide deformylase family.</text>
</comment>
<dbReference type="EC" id="3.5.1.88" evidence="3"/>
<gene>
    <name evidence="3 4" type="primary">def</name>
    <name evidence="4" type="ORF">KHM83_04470</name>
</gene>
<evidence type="ECO:0000313" key="4">
    <source>
        <dbReference type="EMBL" id="MBS7525931.1"/>
    </source>
</evidence>
<comment type="function">
    <text evidence="3">Removes the formyl group from the N-terminal Met of newly synthesized proteins. Requires at least a dipeptide for an efficient rate of reaction. N-terminal L-methionine is a prerequisite for activity but the enzyme has broad specificity at other positions.</text>
</comment>
<dbReference type="CDD" id="cd00487">
    <property type="entry name" value="Pep_deformylase"/>
    <property type="match status" value="1"/>
</dbReference>
<feature type="binding site" evidence="3">
    <location>
        <position position="134"/>
    </location>
    <ligand>
        <name>Fe cation</name>
        <dbReference type="ChEBI" id="CHEBI:24875"/>
    </ligand>
</feature>
<feature type="binding site" evidence="3">
    <location>
        <position position="130"/>
    </location>
    <ligand>
        <name>Fe cation</name>
        <dbReference type="ChEBI" id="CHEBI:24875"/>
    </ligand>
</feature>
<keyword evidence="5" id="KW-1185">Reference proteome</keyword>
<dbReference type="SUPFAM" id="SSF56420">
    <property type="entry name" value="Peptide deformylase"/>
    <property type="match status" value="1"/>
</dbReference>
<dbReference type="NCBIfam" id="NF001159">
    <property type="entry name" value="PRK00150.1-3"/>
    <property type="match status" value="1"/>
</dbReference>
<dbReference type="EMBL" id="JAHBCL010000006">
    <property type="protein sequence ID" value="MBS7525931.1"/>
    <property type="molecule type" value="Genomic_DNA"/>
</dbReference>
<dbReference type="Proteomes" id="UP000746471">
    <property type="component" value="Unassembled WGS sequence"/>
</dbReference>
<keyword evidence="3" id="KW-0648">Protein biosynthesis</keyword>